<evidence type="ECO:0000313" key="2">
    <source>
        <dbReference type="Proteomes" id="UP000217199"/>
    </source>
</evidence>
<name>A0A286USH4_9AGAM</name>
<keyword evidence="2" id="KW-1185">Reference proteome</keyword>
<reference evidence="1 2" key="1">
    <citation type="journal article" date="2017" name="Mol. Ecol.">
        <title>Comparative and population genomic landscape of Phellinus noxius: A hypervariable fungus causing root rot in trees.</title>
        <authorList>
            <person name="Chung C.L."/>
            <person name="Lee T.J."/>
            <person name="Akiba M."/>
            <person name="Lee H.H."/>
            <person name="Kuo T.H."/>
            <person name="Liu D."/>
            <person name="Ke H.M."/>
            <person name="Yokoi T."/>
            <person name="Roa M.B."/>
            <person name="Lu M.J."/>
            <person name="Chang Y.Y."/>
            <person name="Ann P.J."/>
            <person name="Tsai J.N."/>
            <person name="Chen C.Y."/>
            <person name="Tzean S.S."/>
            <person name="Ota Y."/>
            <person name="Hattori T."/>
            <person name="Sahashi N."/>
            <person name="Liou R.F."/>
            <person name="Kikuchi T."/>
            <person name="Tsai I.J."/>
        </authorList>
    </citation>
    <scope>NUCLEOTIDE SEQUENCE [LARGE SCALE GENOMIC DNA]</scope>
    <source>
        <strain evidence="1 2">FFPRI411160</strain>
    </source>
</reference>
<accession>A0A286USH4</accession>
<organism evidence="1 2">
    <name type="scientific">Pyrrhoderma noxium</name>
    <dbReference type="NCBI Taxonomy" id="2282107"/>
    <lineage>
        <taxon>Eukaryota</taxon>
        <taxon>Fungi</taxon>
        <taxon>Dikarya</taxon>
        <taxon>Basidiomycota</taxon>
        <taxon>Agaricomycotina</taxon>
        <taxon>Agaricomycetes</taxon>
        <taxon>Hymenochaetales</taxon>
        <taxon>Hymenochaetaceae</taxon>
        <taxon>Pyrrhoderma</taxon>
    </lineage>
</organism>
<comment type="caution">
    <text evidence="1">The sequence shown here is derived from an EMBL/GenBank/DDBJ whole genome shotgun (WGS) entry which is preliminary data.</text>
</comment>
<protein>
    <submittedName>
        <fullName evidence="1">Uncharacterized protein</fullName>
    </submittedName>
</protein>
<proteinExistence type="predicted"/>
<dbReference type="InParanoid" id="A0A286USH4"/>
<sequence>MQNVNSVIVKYSLNSVTFDLSVSSIRARDSVSKELLPPSVSFTFIGLAVRFVTDKTGALAASSNIPVIHLKVFSGPPRSLTRQHQLILFLK</sequence>
<dbReference type="AlphaFoldDB" id="A0A286USH4"/>
<dbReference type="Proteomes" id="UP000217199">
    <property type="component" value="Unassembled WGS sequence"/>
</dbReference>
<evidence type="ECO:0000313" key="1">
    <source>
        <dbReference type="EMBL" id="PAV22536.1"/>
    </source>
</evidence>
<dbReference type="EMBL" id="NBII01000002">
    <property type="protein sequence ID" value="PAV22536.1"/>
    <property type="molecule type" value="Genomic_DNA"/>
</dbReference>
<gene>
    <name evidence="1" type="ORF">PNOK_0249300</name>
</gene>